<evidence type="ECO:0000313" key="8">
    <source>
        <dbReference type="Ensembl" id="ENSPMRP00000021195.1"/>
    </source>
</evidence>
<evidence type="ECO:0008006" key="10">
    <source>
        <dbReference type="Google" id="ProtNLM"/>
    </source>
</evidence>
<reference evidence="8" key="3">
    <citation type="submission" date="2025-09" db="UniProtKB">
        <authorList>
            <consortium name="Ensembl"/>
        </authorList>
    </citation>
    <scope>IDENTIFICATION</scope>
</reference>
<evidence type="ECO:0000256" key="1">
    <source>
        <dbReference type="ARBA" id="ARBA00004141"/>
    </source>
</evidence>
<evidence type="ECO:0000256" key="2">
    <source>
        <dbReference type="ARBA" id="ARBA00009816"/>
    </source>
</evidence>
<keyword evidence="5 7" id="KW-0472">Membrane</keyword>
<evidence type="ECO:0000256" key="5">
    <source>
        <dbReference type="ARBA" id="ARBA00023136"/>
    </source>
</evidence>
<dbReference type="Proteomes" id="UP000472272">
    <property type="component" value="Chromosome 14"/>
</dbReference>
<feature type="transmembrane region" description="Helical" evidence="7">
    <location>
        <begin position="241"/>
        <end position="259"/>
    </location>
</feature>
<evidence type="ECO:0000256" key="4">
    <source>
        <dbReference type="ARBA" id="ARBA00022989"/>
    </source>
</evidence>
<name>A0A670JAH7_PODMU</name>
<proteinExistence type="inferred from homology"/>
<evidence type="ECO:0000256" key="3">
    <source>
        <dbReference type="ARBA" id="ARBA00022692"/>
    </source>
</evidence>
<comment type="subcellular location">
    <subcellularLocation>
        <location evidence="1">Membrane</location>
        <topology evidence="1">Multi-pass membrane protein</topology>
    </subcellularLocation>
</comment>
<dbReference type="GO" id="GO:0015031">
    <property type="term" value="P:protein transport"/>
    <property type="evidence" value="ECO:0007669"/>
    <property type="project" value="InterPro"/>
</dbReference>
<dbReference type="OMA" id="MHINITY"/>
<feature type="transmembrane region" description="Helical" evidence="7">
    <location>
        <begin position="216"/>
        <end position="235"/>
    </location>
</feature>
<keyword evidence="6" id="KW-0325">Glycoprotein</keyword>
<dbReference type="AlphaFoldDB" id="A0A670JAH7"/>
<dbReference type="Ensembl" id="ENSPMRT00000022501.1">
    <property type="protein sequence ID" value="ENSPMRP00000021195.1"/>
    <property type="gene ID" value="ENSPMRG00000013776.1"/>
</dbReference>
<reference evidence="8" key="2">
    <citation type="submission" date="2025-08" db="UniProtKB">
        <authorList>
            <consortium name="Ensembl"/>
        </authorList>
    </citation>
    <scope>IDENTIFICATION</scope>
</reference>
<evidence type="ECO:0000256" key="6">
    <source>
        <dbReference type="ARBA" id="ARBA00023180"/>
    </source>
</evidence>
<dbReference type="InterPro" id="IPR018469">
    <property type="entry name" value="Dual_oxidase_maturation_fac"/>
</dbReference>
<evidence type="ECO:0000313" key="9">
    <source>
        <dbReference type="Proteomes" id="UP000472272"/>
    </source>
</evidence>
<keyword evidence="3 7" id="KW-0812">Transmembrane</keyword>
<organism evidence="8 9">
    <name type="scientific">Podarcis muralis</name>
    <name type="common">Wall lizard</name>
    <name type="synonym">Lacerta muralis</name>
    <dbReference type="NCBI Taxonomy" id="64176"/>
    <lineage>
        <taxon>Eukaryota</taxon>
        <taxon>Metazoa</taxon>
        <taxon>Chordata</taxon>
        <taxon>Craniata</taxon>
        <taxon>Vertebrata</taxon>
        <taxon>Euteleostomi</taxon>
        <taxon>Lepidosauria</taxon>
        <taxon>Squamata</taxon>
        <taxon>Bifurcata</taxon>
        <taxon>Unidentata</taxon>
        <taxon>Episquamata</taxon>
        <taxon>Laterata</taxon>
        <taxon>Lacertibaenia</taxon>
        <taxon>Lacertidae</taxon>
        <taxon>Podarcis</taxon>
    </lineage>
</organism>
<dbReference type="PANTHER" id="PTHR31158:SF1">
    <property type="entry name" value="DOXA1 FACTOR-RELATED"/>
    <property type="match status" value="1"/>
</dbReference>
<protein>
    <recommendedName>
        <fullName evidence="10">Dual oxidase maturation factor 2</fullName>
    </recommendedName>
</protein>
<feature type="transmembrane region" description="Helical" evidence="7">
    <location>
        <begin position="88"/>
        <end position="109"/>
    </location>
</feature>
<comment type="similarity">
    <text evidence="2">Belongs to the DUOXA family.</text>
</comment>
<feature type="transmembrane region" description="Helical" evidence="7">
    <location>
        <begin position="280"/>
        <end position="308"/>
    </location>
</feature>
<dbReference type="GO" id="GO:0005789">
    <property type="term" value="C:endoplasmic reticulum membrane"/>
    <property type="evidence" value="ECO:0007669"/>
    <property type="project" value="InterPro"/>
</dbReference>
<evidence type="ECO:0000256" key="7">
    <source>
        <dbReference type="SAM" id="Phobius"/>
    </source>
</evidence>
<keyword evidence="4 7" id="KW-1133">Transmembrane helix</keyword>
<dbReference type="GeneTree" id="ENSGT00390000008240"/>
<feature type="transmembrane region" description="Helical" evidence="7">
    <location>
        <begin position="62"/>
        <end position="82"/>
    </location>
</feature>
<keyword evidence="9" id="KW-1185">Reference proteome</keyword>
<reference evidence="8 9" key="1">
    <citation type="journal article" date="2019" name="Proc. Natl. Acad. Sci. U.S.A.">
        <title>Regulatory changes in pterin and carotenoid genes underlie balanced color polymorphisms in the wall lizard.</title>
        <authorList>
            <person name="Andrade P."/>
            <person name="Pinho C."/>
            <person name="Perez I de Lanuza G."/>
            <person name="Afonso S."/>
            <person name="Brejcha J."/>
            <person name="Rubin C.J."/>
            <person name="Wallerman O."/>
            <person name="Pereira P."/>
            <person name="Sabatino S.J."/>
            <person name="Bellati A."/>
            <person name="Pellitteri-Rosa D."/>
            <person name="Bosakova Z."/>
            <person name="Bunikis I."/>
            <person name="Carretero M.A."/>
            <person name="Feiner N."/>
            <person name="Marsik P."/>
            <person name="Pauperio F."/>
            <person name="Salvi D."/>
            <person name="Soler L."/>
            <person name="While G.M."/>
            <person name="Uller T."/>
            <person name="Font E."/>
            <person name="Andersson L."/>
            <person name="Carneiro M."/>
        </authorList>
    </citation>
    <scope>NUCLEOTIDE SEQUENCE</scope>
</reference>
<sequence length="359" mass="40002">MCPCFQALFLAWLDGEWRTECDSAEEPASYTKVSCLRMTLFDGIYPFYPQPRKPFVFDVDTILVIIVFLVIAFSFLLILPGIRGRARLYWLFRVIASLYIGGVIVAVHFTSDWERAQGTAITTYKSFSPAKVHAEIGLHVGLAGLNVTLVGSPVEQLNETINYNEHFSWWFGANYDNDFDEGLEHGLPSPILYVAEKFTGDSPCGLHHLYRMAGHYASATLWVAFCAWLVSNMLFSMPVPVYGGYMTLVTGSFLIFALLSFSTGRSASCVIQFGPTSLQLAYGASFWLTLATGLLCFLIGAVVITLHYTCPDLLKAFFDLCEDEEEEEGMLGEVYINPHYARTKAAPSPANLRLTIMDS</sequence>
<dbReference type="Pfam" id="PF10204">
    <property type="entry name" value="DuoxA"/>
    <property type="match status" value="1"/>
</dbReference>
<accession>A0A670JAH7</accession>
<dbReference type="PANTHER" id="PTHR31158">
    <property type="entry name" value="DUAL OXIDASE 2"/>
    <property type="match status" value="1"/>
</dbReference>